<evidence type="ECO:0000259" key="15">
    <source>
        <dbReference type="PROSITE" id="PS50215"/>
    </source>
</evidence>
<dbReference type="GeneID" id="100910977"/>
<dbReference type="InterPro" id="IPR034027">
    <property type="entry name" value="Reprolysin_adamalysin"/>
</dbReference>
<dbReference type="HOGENOM" id="CLU_012714_4_0_1"/>
<dbReference type="AlphaFoldDB" id="F1LWE4"/>
<dbReference type="SMART" id="SM00608">
    <property type="entry name" value="ACR"/>
    <property type="match status" value="1"/>
</dbReference>
<evidence type="ECO:0000256" key="2">
    <source>
        <dbReference type="ARBA" id="ARBA00022692"/>
    </source>
</evidence>
<feature type="region of interest" description="Disordered" evidence="11">
    <location>
        <begin position="733"/>
        <end position="759"/>
    </location>
</feature>
<keyword evidence="10" id="KW-0862">Zinc</keyword>
<evidence type="ECO:0000256" key="3">
    <source>
        <dbReference type="ARBA" id="ARBA00022729"/>
    </source>
</evidence>
<dbReference type="Gene3D" id="4.10.70.10">
    <property type="entry name" value="Disintegrin domain"/>
    <property type="match status" value="1"/>
</dbReference>
<feature type="transmembrane region" description="Helical" evidence="12">
    <location>
        <begin position="703"/>
        <end position="728"/>
    </location>
</feature>
<dbReference type="GeneTree" id="ENSGT00940000161067"/>
<dbReference type="Pfam" id="PF01562">
    <property type="entry name" value="Pep_M12B_propep"/>
    <property type="match status" value="1"/>
</dbReference>
<dbReference type="GO" id="GO:0005886">
    <property type="term" value="C:plasma membrane"/>
    <property type="evidence" value="ECO:0000318"/>
    <property type="project" value="GO_Central"/>
</dbReference>
<dbReference type="OrthoDB" id="5951731at2759"/>
<keyword evidence="6 9" id="KW-1015">Disulfide bond</keyword>
<evidence type="ECO:0000256" key="6">
    <source>
        <dbReference type="ARBA" id="ARBA00023157"/>
    </source>
</evidence>
<dbReference type="GO" id="GO:0046872">
    <property type="term" value="F:metal ion binding"/>
    <property type="evidence" value="ECO:0007669"/>
    <property type="project" value="UniProtKB-KW"/>
</dbReference>
<dbReference type="RefSeq" id="NP_001407912.1">
    <property type="nucleotide sequence ID" value="NM_001420983.1"/>
</dbReference>
<dbReference type="PaxDb" id="10116-ENSRNOP00000015144"/>
<dbReference type="InterPro" id="IPR024079">
    <property type="entry name" value="MetalloPept_cat_dom_sf"/>
</dbReference>
<dbReference type="Pfam" id="PF00200">
    <property type="entry name" value="Disintegrin"/>
    <property type="match status" value="1"/>
</dbReference>
<dbReference type="SUPFAM" id="SSF57552">
    <property type="entry name" value="Blood coagulation inhibitor (disintegrin)"/>
    <property type="match status" value="1"/>
</dbReference>
<dbReference type="InterPro" id="IPR002870">
    <property type="entry name" value="Peptidase_M12B_N"/>
</dbReference>
<feature type="compositionally biased region" description="Polar residues" evidence="11">
    <location>
        <begin position="733"/>
        <end position="743"/>
    </location>
</feature>
<dbReference type="Ensembl" id="ENSRNOT00000015144.9">
    <property type="protein sequence ID" value="ENSRNOP00000015144.7"/>
    <property type="gene ID" value="ENSRNOG00000011397.9"/>
</dbReference>
<feature type="disulfide bond" evidence="10">
    <location>
        <begin position="372"/>
        <end position="377"/>
    </location>
</feature>
<comment type="subcellular location">
    <subcellularLocation>
        <location evidence="1">Membrane</location>
        <topology evidence="1">Single-pass membrane protein</topology>
    </subcellularLocation>
</comment>
<dbReference type="InterPro" id="IPR001762">
    <property type="entry name" value="Disintegrin_dom"/>
</dbReference>
<accession>F1LWE4</accession>
<evidence type="ECO:0000313" key="16">
    <source>
        <dbReference type="Ensembl" id="ENSRNOP00000015144.7"/>
    </source>
</evidence>
<dbReference type="InterPro" id="IPR001590">
    <property type="entry name" value="Peptidase_M12B"/>
</dbReference>
<keyword evidence="2 12" id="KW-0812">Transmembrane</keyword>
<feature type="domain" description="EGF-like" evidence="13">
    <location>
        <begin position="643"/>
        <end position="676"/>
    </location>
</feature>
<dbReference type="PRINTS" id="PR00289">
    <property type="entry name" value="DISINTEGRIN"/>
</dbReference>
<dbReference type="InterPro" id="IPR036436">
    <property type="entry name" value="Disintegrin_dom_sf"/>
</dbReference>
<dbReference type="PANTHER" id="PTHR11905">
    <property type="entry name" value="ADAM A DISINTEGRIN AND METALLOPROTEASE DOMAIN"/>
    <property type="match status" value="1"/>
</dbReference>
<evidence type="ECO:0000256" key="10">
    <source>
        <dbReference type="PROSITE-ProRule" id="PRU00276"/>
    </source>
</evidence>
<dbReference type="InterPro" id="IPR006586">
    <property type="entry name" value="ADAM_Cys-rich"/>
</dbReference>
<keyword evidence="4 12" id="KW-1133">Transmembrane helix</keyword>
<dbReference type="Pfam" id="PF01421">
    <property type="entry name" value="Reprolysin"/>
    <property type="match status" value="1"/>
</dbReference>
<keyword evidence="10" id="KW-0479">Metal-binding</keyword>
<sequence>MQTRQRASPFAVSEDKVAMDKTVVHTKLPHLYLWLKILIILSSWPLTGFAQHTSLPEVVIPLQVTGNRPMWAMGWLTYSLHFGGQKHFIYMKAKKFLVSRLLSVFTYTKQGALHKDQPYVQKDCYYHGYMDGDPEFMVAITTCSGGFQGILQVNGTVYEIKPKNLSATFEHLVHKIDREGTELLPMRCALTEEIARQLKLQKNENLTLMQSHYEGWWTHKRFLDLALVIDRERIRYHNDNSSHVLVEVFTIINIINKIYQTLDLELVLLGVELWNERNHVPIHNIDVLLYEFCIWKTRSLNFRIPNDIAHLFVNHHFGIYLGLAYVGTVCMPSLNCGIDRLIGHNLFYFGHIIAHEMGHNLGMQHDEGSCTCGAKDCLMAPTDSGIQKFSNCSYSAFWTTYATANCMRKETKPLGSLKSKRCGNGVVDDGEQCDCGSAEMCARDPCCKSSCTLKDGATCAFGLCCTHCRVMPSGTVCREQVNECDLPEWCNGHSYKCPNDVYLLDGSPCRGGGYCYEKRCNNRNEQCKQIFGQEARSAAQSCYRELNTRGDRFGNCGMIRDAYLRCHDSDILCGRLQCENVTGIPLLQDHSTVHWTRLNGVTCWGTDYHFGMTIPDVGFVKDGTDCSPEHVCINRKCVNKSIWISQCSPKTCNMKGVCNNLHHCHCDLGWDPPYCLESGFGGSVDSGPLHLKEEKPKESRKPVILICILFACFSLLFIVFLFLLISYVNQPKSKESNVPSLENTENDTDVRTSSATNTL</sequence>
<dbReference type="Bgee" id="ENSRNOG00000011397">
    <property type="expression patterns" value="Expressed in testis"/>
</dbReference>
<dbReference type="FunFam" id="4.10.70.10:FF:000001">
    <property type="entry name" value="Disintegrin and metalloproteinase domain-containing protein 22"/>
    <property type="match status" value="1"/>
</dbReference>
<evidence type="ECO:0000256" key="7">
    <source>
        <dbReference type="ARBA" id="ARBA00023180"/>
    </source>
</evidence>
<dbReference type="KEGG" id="rno:100910977"/>
<dbReference type="AGR" id="RGD:6495615"/>
<feature type="active site" evidence="10">
    <location>
        <position position="356"/>
    </location>
</feature>
<dbReference type="GO" id="GO:0004222">
    <property type="term" value="F:metalloendopeptidase activity"/>
    <property type="evidence" value="ECO:0000318"/>
    <property type="project" value="GO_Central"/>
</dbReference>
<evidence type="ECO:0000256" key="5">
    <source>
        <dbReference type="ARBA" id="ARBA00023136"/>
    </source>
</evidence>
<evidence type="ECO:0000256" key="4">
    <source>
        <dbReference type="ARBA" id="ARBA00022989"/>
    </source>
</evidence>
<feature type="domain" description="Peptidase M12B" evidence="15">
    <location>
        <begin position="221"/>
        <end position="397"/>
    </location>
</feature>
<evidence type="ECO:0000256" key="11">
    <source>
        <dbReference type="SAM" id="MobiDB-lite"/>
    </source>
</evidence>
<dbReference type="GO" id="GO:1990913">
    <property type="term" value="C:sperm head plasma membrane"/>
    <property type="evidence" value="ECO:0000318"/>
    <property type="project" value="GO_Central"/>
</dbReference>
<keyword evidence="17" id="KW-1185">Reference proteome</keyword>
<dbReference type="GO" id="GO:0006508">
    <property type="term" value="P:proteolysis"/>
    <property type="evidence" value="ECO:0000318"/>
    <property type="project" value="GO_Central"/>
</dbReference>
<dbReference type="PROSITE" id="PS50214">
    <property type="entry name" value="DISINTEGRIN_2"/>
    <property type="match status" value="1"/>
</dbReference>
<proteinExistence type="predicted"/>
<protein>
    <submittedName>
        <fullName evidence="16">A disintegrin and metallopeptidase domain 25</fullName>
    </submittedName>
</protein>
<reference evidence="16" key="3">
    <citation type="submission" date="2025-09" db="UniProtKB">
        <authorList>
            <consortium name="Ensembl"/>
        </authorList>
    </citation>
    <scope>IDENTIFICATION</scope>
    <source>
        <strain evidence="16">Brown Norway</strain>
    </source>
</reference>
<keyword evidence="3" id="KW-0732">Signal</keyword>
<dbReference type="PANTHER" id="PTHR11905:SF232">
    <property type="entry name" value="DISINTEGRIN AND METALLOPROTEINASE DOMAIN-CONTAINING PROTEIN 20"/>
    <property type="match status" value="1"/>
</dbReference>
<keyword evidence="7" id="KW-0325">Glycoprotein</keyword>
<dbReference type="SUPFAM" id="SSF55486">
    <property type="entry name" value="Metalloproteases ('zincins'), catalytic domain"/>
    <property type="match status" value="1"/>
</dbReference>
<dbReference type="InParanoid" id="F1LWE4"/>
<dbReference type="Pfam" id="PF08516">
    <property type="entry name" value="ADAM_CR"/>
    <property type="match status" value="1"/>
</dbReference>
<dbReference type="STRING" id="10116.ENSRNOP00000015144"/>
<dbReference type="PROSITE" id="PS01186">
    <property type="entry name" value="EGF_2"/>
    <property type="match status" value="1"/>
</dbReference>
<dbReference type="RGD" id="6495615">
    <property type="gene designation" value="Adam25"/>
</dbReference>
<dbReference type="SMART" id="SM00050">
    <property type="entry name" value="DISIN"/>
    <property type="match status" value="1"/>
</dbReference>
<feature type="domain" description="Disintegrin" evidence="14">
    <location>
        <begin position="419"/>
        <end position="505"/>
    </location>
</feature>
<evidence type="ECO:0000256" key="8">
    <source>
        <dbReference type="PROSITE-ProRule" id="PRU00068"/>
    </source>
</evidence>
<feature type="disulfide bond" evidence="9">
    <location>
        <begin position="666"/>
        <end position="675"/>
    </location>
</feature>
<evidence type="ECO:0000313" key="18">
    <source>
        <dbReference type="RGD" id="6495615"/>
    </source>
</evidence>
<reference evidence="16" key="2">
    <citation type="submission" date="2025-08" db="UniProtKB">
        <authorList>
            <consortium name="Ensembl"/>
        </authorList>
    </citation>
    <scope>IDENTIFICATION</scope>
    <source>
        <strain evidence="16">Brown Norway</strain>
    </source>
</reference>
<dbReference type="FunCoup" id="F1LWE4">
    <property type="interactions" value="8"/>
</dbReference>
<keyword evidence="5 12" id="KW-0472">Membrane</keyword>
<feature type="disulfide bond" evidence="8">
    <location>
        <begin position="477"/>
        <end position="497"/>
    </location>
</feature>
<evidence type="ECO:0000256" key="9">
    <source>
        <dbReference type="PROSITE-ProRule" id="PRU00076"/>
    </source>
</evidence>
<name>F1LWE4_RAT</name>
<feature type="binding site" evidence="10">
    <location>
        <position position="355"/>
    </location>
    <ligand>
        <name>Zn(2+)</name>
        <dbReference type="ChEBI" id="CHEBI:29105"/>
        <note>catalytic</note>
    </ligand>
</feature>
<comment type="caution">
    <text evidence="9">Lacks conserved residue(s) required for the propagation of feature annotation.</text>
</comment>
<dbReference type="CDD" id="cd04269">
    <property type="entry name" value="ZnMc_adamalysin_II_like"/>
    <property type="match status" value="1"/>
</dbReference>
<dbReference type="InterPro" id="IPR000742">
    <property type="entry name" value="EGF"/>
</dbReference>
<feature type="binding site" evidence="10">
    <location>
        <position position="359"/>
    </location>
    <ligand>
        <name>Zn(2+)</name>
        <dbReference type="ChEBI" id="CHEBI:29105"/>
        <note>catalytic</note>
    </ligand>
</feature>
<dbReference type="PROSITE" id="PS50026">
    <property type="entry name" value="EGF_3"/>
    <property type="match status" value="1"/>
</dbReference>
<dbReference type="GO" id="GO:0009897">
    <property type="term" value="C:external side of plasma membrane"/>
    <property type="evidence" value="ECO:0000318"/>
    <property type="project" value="GO_Central"/>
</dbReference>
<organism evidence="16 17">
    <name type="scientific">Rattus norvegicus</name>
    <name type="common">Rat</name>
    <dbReference type="NCBI Taxonomy" id="10116"/>
    <lineage>
        <taxon>Eukaryota</taxon>
        <taxon>Metazoa</taxon>
        <taxon>Chordata</taxon>
        <taxon>Craniata</taxon>
        <taxon>Vertebrata</taxon>
        <taxon>Euteleostomi</taxon>
        <taxon>Mammalia</taxon>
        <taxon>Eutheria</taxon>
        <taxon>Euarchontoglires</taxon>
        <taxon>Glires</taxon>
        <taxon>Rodentia</taxon>
        <taxon>Myomorpha</taxon>
        <taxon>Muroidea</taxon>
        <taxon>Muridae</taxon>
        <taxon>Murinae</taxon>
        <taxon>Rattus</taxon>
    </lineage>
</organism>
<dbReference type="GO" id="GO:0008584">
    <property type="term" value="P:male gonad development"/>
    <property type="evidence" value="ECO:0000318"/>
    <property type="project" value="GO_Central"/>
</dbReference>
<evidence type="ECO:0000256" key="1">
    <source>
        <dbReference type="ARBA" id="ARBA00004167"/>
    </source>
</evidence>
<dbReference type="CTD" id="23793"/>
<feature type="binding site" evidence="10">
    <location>
        <position position="365"/>
    </location>
    <ligand>
        <name>Zn(2+)</name>
        <dbReference type="ChEBI" id="CHEBI:29105"/>
        <note>catalytic</note>
    </ligand>
</feature>
<dbReference type="PROSITE" id="PS50215">
    <property type="entry name" value="ADAM_MEPRO"/>
    <property type="match status" value="1"/>
</dbReference>
<dbReference type="Proteomes" id="UP000002494">
    <property type="component" value="Chromosome 16"/>
</dbReference>
<gene>
    <name evidence="16 18" type="primary">Adam25</name>
    <name evidence="18" type="synonym">LOC100910977</name>
</gene>
<evidence type="ECO:0000259" key="13">
    <source>
        <dbReference type="PROSITE" id="PS50026"/>
    </source>
</evidence>
<keyword evidence="9" id="KW-0245">EGF-like domain</keyword>
<dbReference type="SMR" id="F1LWE4"/>
<dbReference type="Gene3D" id="3.40.390.10">
    <property type="entry name" value="Collagenase (Catalytic Domain)"/>
    <property type="match status" value="1"/>
</dbReference>
<dbReference type="OMA" id="YNTNCAV"/>
<dbReference type="eggNOG" id="KOG3607">
    <property type="taxonomic scope" value="Eukaryota"/>
</dbReference>
<evidence type="ECO:0000259" key="14">
    <source>
        <dbReference type="PROSITE" id="PS50214"/>
    </source>
</evidence>
<evidence type="ECO:0000256" key="12">
    <source>
        <dbReference type="SAM" id="Phobius"/>
    </source>
</evidence>
<reference evidence="16" key="1">
    <citation type="submission" date="2024-01" db="EMBL/GenBank/DDBJ databases">
        <title>GRCr8: a new rat reference genome assembly contstructed from accurate long reads and long range scaffolding.</title>
        <authorList>
            <person name="Doris P.A."/>
            <person name="Kalbfleisch T."/>
            <person name="Li K."/>
            <person name="Howe K."/>
            <person name="Wood J."/>
        </authorList>
    </citation>
    <scope>NUCLEOTIDE SEQUENCE [LARGE SCALE GENOMIC DNA]</scope>
    <source>
        <strain evidence="16">Brown Norway</strain>
    </source>
</reference>
<dbReference type="FunFam" id="3.40.390.10:FF:000002">
    <property type="entry name" value="Disintegrin and metalloproteinase domain-containing protein 22"/>
    <property type="match status" value="1"/>
</dbReference>
<evidence type="ECO:0000313" key="17">
    <source>
        <dbReference type="Proteomes" id="UP000002494"/>
    </source>
</evidence>